<reference evidence="2" key="2">
    <citation type="journal article" date="2022" name="Sci. Total Environ.">
        <title>Prevalence, transmission, and molecular epidemiology of tet(X)-positive bacteria among humans, animals, and environmental niches in China: An epidemiological, and genomic-based study.</title>
        <authorList>
            <person name="Dong N."/>
            <person name="Zeng Y."/>
            <person name="Cai C."/>
            <person name="Sun C."/>
            <person name="Lu J."/>
            <person name="Liu C."/>
            <person name="Zhou H."/>
            <person name="Sun Q."/>
            <person name="Shu L."/>
            <person name="Wang H."/>
            <person name="Wang Y."/>
            <person name="Wang S."/>
            <person name="Wu C."/>
            <person name="Chan E.W."/>
            <person name="Chen G."/>
            <person name="Shen Z."/>
            <person name="Chen S."/>
            <person name="Zhang R."/>
        </authorList>
    </citation>
    <scope>NUCLEOTIDE SEQUENCE</scope>
    <source>
        <strain evidence="2">R655-4</strain>
    </source>
</reference>
<dbReference type="EMBL" id="JACAGJ010000008">
    <property type="protein sequence ID" value="MDM1073756.1"/>
    <property type="molecule type" value="Genomic_DNA"/>
</dbReference>
<evidence type="ECO:0000313" key="3">
    <source>
        <dbReference type="Proteomes" id="UP001170959"/>
    </source>
</evidence>
<evidence type="ECO:0000313" key="2">
    <source>
        <dbReference type="EMBL" id="MDM1073756.1"/>
    </source>
</evidence>
<protein>
    <recommendedName>
        <fullName evidence="1">DUF6443 domain-containing protein</fullName>
    </recommendedName>
</protein>
<gene>
    <name evidence="2" type="ORF">HX001_14800</name>
</gene>
<dbReference type="NCBIfam" id="TIGR03696">
    <property type="entry name" value="Rhs_assc_core"/>
    <property type="match status" value="1"/>
</dbReference>
<reference evidence="2" key="1">
    <citation type="submission" date="2020-06" db="EMBL/GenBank/DDBJ databases">
        <authorList>
            <person name="Dong N."/>
        </authorList>
    </citation>
    <scope>NUCLEOTIDE SEQUENCE</scope>
    <source>
        <strain evidence="2">R655-4</strain>
    </source>
</reference>
<dbReference type="InterPro" id="IPR045619">
    <property type="entry name" value="DUF6443"/>
</dbReference>
<dbReference type="Pfam" id="PF20041">
    <property type="entry name" value="DUF6443"/>
    <property type="match status" value="1"/>
</dbReference>
<comment type="caution">
    <text evidence="2">The sequence shown here is derived from an EMBL/GenBank/DDBJ whole genome shotgun (WGS) entry which is preliminary data.</text>
</comment>
<sequence length="1153" mass="130624">MTHFYKNFIYSTLLTLGSSYTIHAQSDTENYIKTTECLKADCTEKKETVVYYDGLGREKQVLQVGASPLGKTIVTPIEYDGFGRQAREYLPFPIGSAANTVVSPTTNGTTFYSTATGDSSPFSEKTFENSPLNRVLAQAAPGKSWATGSGHEIKFSYQANKSSDEVIIFEVKTTYNATTKVYDIELTRRLSPVYYANGTLYKTVTTDENGQPIVEFKNKEGQVILKRIDTSDGRHDTYYVYDIYGNLTYVLPPKLLDLYYGSNPLRADWQELMNELGYQYLYDEKNRLVEKQLPGKGREFMVYDTQDRLTLQQDINQRTGTNKGWTFFKYDKFGRMVYSGFFKNSATRSSMQTALNNKQTPNNEERTSVGLGNNGTGLFYTNNQFPNGSLTVQSVQYYDHYQNLGVTPFSIIDGQNVIGINDTRTKGLAVASYTNVLGETTWNKAYTFYDEEYLRPVASHLVNYLDGYQTTASVLDFRGKVKNTVTKHMLAEYIGNEITVKEEFDYYPNELLKYQTHQVNNNPKEYIVQNSYNEINQLTSKKVGNTNSSTPLQKVDYKYNIRGWLTDINNIDVTETGTYKDLFSFRLNYDKVTRLTWEPQRFKPLYNGNINEAIWKASDNIIRSYNYQYDNLNRLREGTYIKGANQIVNAYNEIIKGYDKNGNIIGITRSGEQDISNNMIWIDDTNYTYQANSNKLLAVTDNPGYKNVGFIDGNTSGNDYAYDANGNLIQDLNKGITKISYNFLNLPTEVLWRNGDKISYTYDASGVKLAKVVTEGEGVRVTTTDYINGFQYKQVDSPTSKQVKRLEFFPTTEGYVSVTGGTTFNYVYNYTDHLGNVRLSYQKESNGTLKILEENNYYPFGLKHKGYNNTNVANPNYKYKYNGKELQDELGLNWTAMDFRNYDASIGRFMSQDGLAEVMPDWTPYRFSFNNPIYFSDPTGLFEQNFETCPTCPKTPEFKPYIDDPNNEYVYDAETNTVSAVIQLAETTVTNSNKKESNTNSFIPQYKFIDDILNNKYYDLTSLGLEQGIAKTTSYLDKALKTKSTVNFTILDEYARPTYRTSLLNSALKTSKVASAAKVLKISGNALAGVGAVVSIYQYSSGQISGTEFTVDMIMSGVGFLGPFGAGASLIYFGGKAIYEYSSGKDLFEKPTQ</sequence>
<dbReference type="InterPro" id="IPR022385">
    <property type="entry name" value="Rhs_assc_core"/>
</dbReference>
<feature type="domain" description="DUF6443" evidence="1">
    <location>
        <begin position="33"/>
        <end position="158"/>
    </location>
</feature>
<dbReference type="Gene3D" id="2.180.10.10">
    <property type="entry name" value="RHS repeat-associated core"/>
    <property type="match status" value="1"/>
</dbReference>
<evidence type="ECO:0000259" key="1">
    <source>
        <dbReference type="Pfam" id="PF20041"/>
    </source>
</evidence>
<proteinExistence type="predicted"/>
<organism evidence="2 3">
    <name type="scientific">Empedobacter brevis</name>
    <dbReference type="NCBI Taxonomy" id="247"/>
    <lineage>
        <taxon>Bacteria</taxon>
        <taxon>Pseudomonadati</taxon>
        <taxon>Bacteroidota</taxon>
        <taxon>Flavobacteriia</taxon>
        <taxon>Flavobacteriales</taxon>
        <taxon>Weeksellaceae</taxon>
        <taxon>Empedobacter</taxon>
    </lineage>
</organism>
<accession>A0AAJ1QGQ0</accession>
<dbReference type="RefSeq" id="WP_286494172.1">
    <property type="nucleotide sequence ID" value="NZ_JACAGJ010000008.1"/>
</dbReference>
<name>A0AAJ1QGQ0_9FLAO</name>
<dbReference type="AlphaFoldDB" id="A0AAJ1QGQ0"/>
<dbReference type="Proteomes" id="UP001170959">
    <property type="component" value="Unassembled WGS sequence"/>
</dbReference>